<accession>A0A7W6CFF1</accession>
<dbReference type="RefSeq" id="WP_183897765.1">
    <property type="nucleotide sequence ID" value="NZ_JACIDV010000018.1"/>
</dbReference>
<evidence type="ECO:0000313" key="2">
    <source>
        <dbReference type="Proteomes" id="UP000565286"/>
    </source>
</evidence>
<reference evidence="1 2" key="1">
    <citation type="submission" date="2020-08" db="EMBL/GenBank/DDBJ databases">
        <title>Genomic Encyclopedia of Type Strains, Phase IV (KMG-IV): sequencing the most valuable type-strain genomes for metagenomic binning, comparative biology and taxonomic classification.</title>
        <authorList>
            <person name="Goeker M."/>
        </authorList>
    </citation>
    <scope>NUCLEOTIDE SEQUENCE [LARGE SCALE GENOMIC DNA]</scope>
    <source>
        <strain evidence="1 2">DSM 26438</strain>
    </source>
</reference>
<proteinExistence type="predicted"/>
<dbReference type="AlphaFoldDB" id="A0A7W6CFF1"/>
<evidence type="ECO:0000313" key="1">
    <source>
        <dbReference type="EMBL" id="MBB3948434.1"/>
    </source>
</evidence>
<protein>
    <submittedName>
        <fullName evidence="1">Uncharacterized protein</fullName>
    </submittedName>
</protein>
<dbReference type="EMBL" id="JACIDV010000018">
    <property type="protein sequence ID" value="MBB3948434.1"/>
    <property type="molecule type" value="Genomic_DNA"/>
</dbReference>
<comment type="caution">
    <text evidence="1">The sequence shown here is derived from an EMBL/GenBank/DDBJ whole genome shotgun (WGS) entry which is preliminary data.</text>
</comment>
<gene>
    <name evidence="1" type="ORF">GGQ73_004421</name>
</gene>
<sequence length="66" mass="7255">MASVPDLLRDVHTIADPCEKLRQGFSEIASDNSTDPELRQAAADLADAIEHVFRVARYIADKSGKE</sequence>
<dbReference type="Proteomes" id="UP000565286">
    <property type="component" value="Unassembled WGS sequence"/>
</dbReference>
<keyword evidence="2" id="KW-1185">Reference proteome</keyword>
<organism evidence="1 2">
    <name type="scientific">Rhizobium skierniewicense</name>
    <dbReference type="NCBI Taxonomy" id="984260"/>
    <lineage>
        <taxon>Bacteria</taxon>
        <taxon>Pseudomonadati</taxon>
        <taxon>Pseudomonadota</taxon>
        <taxon>Alphaproteobacteria</taxon>
        <taxon>Hyphomicrobiales</taxon>
        <taxon>Rhizobiaceae</taxon>
        <taxon>Rhizobium/Agrobacterium group</taxon>
        <taxon>Rhizobium</taxon>
    </lineage>
</organism>
<name>A0A7W6CFF1_9HYPH</name>